<comment type="similarity">
    <text evidence="10">Belongs to the insect chemoreceptor superfamily. Heteromeric odorant receptor channel (TC 1.A.69) family.</text>
</comment>
<keyword evidence="7 10" id="KW-0472">Membrane</keyword>
<comment type="subcellular location">
    <subcellularLocation>
        <location evidence="1 10">Cell membrane</location>
        <topology evidence="1 10">Multi-pass membrane protein</topology>
    </subcellularLocation>
</comment>
<reference evidence="11" key="1">
    <citation type="journal article" date="2023" name="G3 (Bethesda)">
        <title>Whole genome assemblies of Zophobas morio and Tenebrio molitor.</title>
        <authorList>
            <person name="Kaur S."/>
            <person name="Stinson S.A."/>
            <person name="diCenzo G.C."/>
        </authorList>
    </citation>
    <scope>NUCLEOTIDE SEQUENCE</scope>
    <source>
        <strain evidence="11">QUZm001</strain>
    </source>
</reference>
<dbReference type="PANTHER" id="PTHR21137:SF35">
    <property type="entry name" value="ODORANT RECEPTOR 19A-RELATED"/>
    <property type="match status" value="1"/>
</dbReference>
<evidence type="ECO:0000256" key="5">
    <source>
        <dbReference type="ARBA" id="ARBA00022725"/>
    </source>
</evidence>
<keyword evidence="2" id="KW-1003">Cell membrane</keyword>
<keyword evidence="9 10" id="KW-0807">Transducer</keyword>
<dbReference type="GO" id="GO:0005886">
    <property type="term" value="C:plasma membrane"/>
    <property type="evidence" value="ECO:0007669"/>
    <property type="project" value="UniProtKB-SubCell"/>
</dbReference>
<dbReference type="AlphaFoldDB" id="A0AA38IJY3"/>
<organism evidence="11 12">
    <name type="scientific">Zophobas morio</name>
    <dbReference type="NCBI Taxonomy" id="2755281"/>
    <lineage>
        <taxon>Eukaryota</taxon>
        <taxon>Metazoa</taxon>
        <taxon>Ecdysozoa</taxon>
        <taxon>Arthropoda</taxon>
        <taxon>Hexapoda</taxon>
        <taxon>Insecta</taxon>
        <taxon>Pterygota</taxon>
        <taxon>Neoptera</taxon>
        <taxon>Endopterygota</taxon>
        <taxon>Coleoptera</taxon>
        <taxon>Polyphaga</taxon>
        <taxon>Cucujiformia</taxon>
        <taxon>Tenebrionidae</taxon>
        <taxon>Zophobas</taxon>
    </lineage>
</organism>
<comment type="caution">
    <text evidence="10">Lacks conserved residue(s) required for the propagation of feature annotation.</text>
</comment>
<dbReference type="Proteomes" id="UP001168821">
    <property type="component" value="Unassembled WGS sequence"/>
</dbReference>
<keyword evidence="8 10" id="KW-0675">Receptor</keyword>
<feature type="transmembrane region" description="Helical" evidence="10">
    <location>
        <begin position="64"/>
        <end position="83"/>
    </location>
</feature>
<feature type="transmembrane region" description="Helical" evidence="10">
    <location>
        <begin position="127"/>
        <end position="146"/>
    </location>
</feature>
<dbReference type="PANTHER" id="PTHR21137">
    <property type="entry name" value="ODORANT RECEPTOR"/>
    <property type="match status" value="1"/>
</dbReference>
<feature type="transmembrane region" description="Helical" evidence="10">
    <location>
        <begin position="261"/>
        <end position="285"/>
    </location>
</feature>
<keyword evidence="5 10" id="KW-0552">Olfaction</keyword>
<evidence type="ECO:0000256" key="3">
    <source>
        <dbReference type="ARBA" id="ARBA00022606"/>
    </source>
</evidence>
<dbReference type="InterPro" id="IPR004117">
    <property type="entry name" value="7tm6_olfct_rcpt"/>
</dbReference>
<dbReference type="Pfam" id="PF02949">
    <property type="entry name" value="7tm_6"/>
    <property type="match status" value="1"/>
</dbReference>
<proteinExistence type="inferred from homology"/>
<evidence type="ECO:0000256" key="2">
    <source>
        <dbReference type="ARBA" id="ARBA00022475"/>
    </source>
</evidence>
<name>A0AA38IJY3_9CUCU</name>
<evidence type="ECO:0000256" key="1">
    <source>
        <dbReference type="ARBA" id="ARBA00004651"/>
    </source>
</evidence>
<evidence type="ECO:0000256" key="9">
    <source>
        <dbReference type="ARBA" id="ARBA00023224"/>
    </source>
</evidence>
<accession>A0AA38IJY3</accession>
<dbReference type="EMBL" id="JALNTZ010000004">
    <property type="protein sequence ID" value="KAJ3656628.1"/>
    <property type="molecule type" value="Genomic_DNA"/>
</dbReference>
<evidence type="ECO:0000256" key="4">
    <source>
        <dbReference type="ARBA" id="ARBA00022692"/>
    </source>
</evidence>
<sequence length="388" mass="44812">MKIVLKTFKFHLTVLRLVGMYPPTQHKTLYKIFAYFMYFFFIVPVPVCGGMHLFQQQDLNINEIANNAFLVCELGCFIVKMLPFMNNGDEIRRCIYTMECPIFSACSEKQAAVIHEFSRISKRIYKVYVSLCMISVAFWAIKPMFFEETRLPLDIWLPYTDPLRNTKIYVVSYIMLVLGCFNGAISSGVVDPLIAGLAHFASCQIKILKEDLLSLDKNIELGDIELNQEQIKLFVIYNRIKKCVEHYDAVLNFVQHLEGTFSLVVFSQFFASVLVICISCLELSMVQPFTVPFYAITLFLSCMLTEVFLYCYYGTILFEENNTLNDAIYMCPWYNFDTKSKKALIILMERSKRPIIITAGKILDLSLVTFSTIIRRAYSLLAVLKNFQ</sequence>
<dbReference type="GO" id="GO:0004984">
    <property type="term" value="F:olfactory receptor activity"/>
    <property type="evidence" value="ECO:0007669"/>
    <property type="project" value="InterPro"/>
</dbReference>
<comment type="caution">
    <text evidence="11">The sequence shown here is derived from an EMBL/GenBank/DDBJ whole genome shotgun (WGS) entry which is preliminary data.</text>
</comment>
<keyword evidence="12" id="KW-1185">Reference proteome</keyword>
<evidence type="ECO:0000313" key="11">
    <source>
        <dbReference type="EMBL" id="KAJ3656628.1"/>
    </source>
</evidence>
<protein>
    <recommendedName>
        <fullName evidence="10">Odorant receptor</fullName>
    </recommendedName>
</protein>
<keyword evidence="4 10" id="KW-0812">Transmembrane</keyword>
<keyword evidence="6 10" id="KW-1133">Transmembrane helix</keyword>
<dbReference type="GO" id="GO:0007165">
    <property type="term" value="P:signal transduction"/>
    <property type="evidence" value="ECO:0007669"/>
    <property type="project" value="UniProtKB-KW"/>
</dbReference>
<gene>
    <name evidence="11" type="ORF">Zmor_015688</name>
</gene>
<feature type="transmembrane region" description="Helical" evidence="10">
    <location>
        <begin position="291"/>
        <end position="313"/>
    </location>
</feature>
<evidence type="ECO:0000313" key="12">
    <source>
        <dbReference type="Proteomes" id="UP001168821"/>
    </source>
</evidence>
<feature type="transmembrane region" description="Helical" evidence="10">
    <location>
        <begin position="32"/>
        <end position="52"/>
    </location>
</feature>
<evidence type="ECO:0000256" key="10">
    <source>
        <dbReference type="RuleBase" id="RU351113"/>
    </source>
</evidence>
<feature type="transmembrane region" description="Helical" evidence="10">
    <location>
        <begin position="166"/>
        <end position="185"/>
    </location>
</feature>
<dbReference type="GO" id="GO:0005549">
    <property type="term" value="F:odorant binding"/>
    <property type="evidence" value="ECO:0007669"/>
    <property type="project" value="InterPro"/>
</dbReference>
<evidence type="ECO:0000256" key="6">
    <source>
        <dbReference type="ARBA" id="ARBA00022989"/>
    </source>
</evidence>
<keyword evidence="3 10" id="KW-0716">Sensory transduction</keyword>
<evidence type="ECO:0000256" key="8">
    <source>
        <dbReference type="ARBA" id="ARBA00023170"/>
    </source>
</evidence>
<evidence type="ECO:0000256" key="7">
    <source>
        <dbReference type="ARBA" id="ARBA00023136"/>
    </source>
</evidence>